<dbReference type="GO" id="GO:0012505">
    <property type="term" value="C:endomembrane system"/>
    <property type="evidence" value="ECO:0007669"/>
    <property type="project" value="UniProtKB-SubCell"/>
</dbReference>
<gene>
    <name evidence="6" type="ORF">D1610_02705</name>
</gene>
<protein>
    <submittedName>
        <fullName evidence="6">ABC transporter substrate-binding protein</fullName>
    </submittedName>
</protein>
<keyword evidence="2" id="KW-0813">Transport</keyword>
<keyword evidence="7" id="KW-1185">Reference proteome</keyword>
<dbReference type="AlphaFoldDB" id="A0A396S6K9"/>
<evidence type="ECO:0000256" key="5">
    <source>
        <dbReference type="ARBA" id="ARBA00023136"/>
    </source>
</evidence>
<dbReference type="EMBL" id="QWLV01000001">
    <property type="protein sequence ID" value="RHW19055.1"/>
    <property type="molecule type" value="Genomic_DNA"/>
</dbReference>
<organism evidence="6 7">
    <name type="scientific">Sphingomonas gilva</name>
    <dbReference type="NCBI Taxonomy" id="2305907"/>
    <lineage>
        <taxon>Bacteria</taxon>
        <taxon>Pseudomonadati</taxon>
        <taxon>Pseudomonadota</taxon>
        <taxon>Alphaproteobacteria</taxon>
        <taxon>Sphingomonadales</taxon>
        <taxon>Sphingomonadaceae</taxon>
        <taxon>Sphingomonas</taxon>
    </lineage>
</organism>
<evidence type="ECO:0000313" key="6">
    <source>
        <dbReference type="EMBL" id="RHW19055.1"/>
    </source>
</evidence>
<reference evidence="6 7" key="1">
    <citation type="submission" date="2018-08" db="EMBL/GenBank/DDBJ databases">
        <title>The multiple taxonomic identification of Sphingomonas gilva.</title>
        <authorList>
            <person name="Zhu D."/>
            <person name="Zheng S."/>
        </authorList>
    </citation>
    <scope>NUCLEOTIDE SEQUENCE [LARGE SCALE GENOMIC DNA]</scope>
    <source>
        <strain evidence="6 7">ZDH117</strain>
    </source>
</reference>
<dbReference type="SUPFAM" id="SSF53850">
    <property type="entry name" value="Periplasmic binding protein-like II"/>
    <property type="match status" value="1"/>
</dbReference>
<evidence type="ECO:0000256" key="1">
    <source>
        <dbReference type="ARBA" id="ARBA00004308"/>
    </source>
</evidence>
<dbReference type="InterPro" id="IPR044527">
    <property type="entry name" value="NrtA/CpmA_ABC-bd_dom"/>
</dbReference>
<dbReference type="Pfam" id="PF13379">
    <property type="entry name" value="NMT1_2"/>
    <property type="match status" value="1"/>
</dbReference>
<evidence type="ECO:0000256" key="2">
    <source>
        <dbReference type="ARBA" id="ARBA00022448"/>
    </source>
</evidence>
<comment type="caution">
    <text evidence="6">The sequence shown here is derived from an EMBL/GenBank/DDBJ whole genome shotgun (WGS) entry which is preliminary data.</text>
</comment>
<proteinExistence type="predicted"/>
<comment type="subcellular location">
    <subcellularLocation>
        <location evidence="1">Endomembrane system</location>
    </subcellularLocation>
</comment>
<dbReference type="PANTHER" id="PTHR30024:SF43">
    <property type="entry name" value="BLL4572 PROTEIN"/>
    <property type="match status" value="1"/>
</dbReference>
<sequence length="402" mass="42744">MSVFRIGFLPLVDAVLPIVAHEYGLARAEGIELALVRDPSWATVRDRLIYGQTDAAHLLAPLAIATALGLDRPAVPLAAPFMLGLNGNAITVSPAVAAAIGDATDDAAAIGRSFAGVAQQARDAGKRLRLAVVHRYSSHNYMLRYWLAASGCDPDRDVEIVVVPPPFVAEALQSGEIDGSCVGEPWNSVAVARGAGVIITATTQIWRRGVEKVLAMRTATLGERADDVAALLRALHAAGKLVIDPTRRGEIAALLARPEYLDQPAELIGRALGNRLVLAQGGAARDLDDFLVLHREAANFPWRSQAMWLYTQMVRWGHAGADLRDLARAASVFRPDVYRAALGQTDAVIPSASAKVEGAIGAPLGAGSVSGRLILGSDRFFDGQRFDPDDVEAYLSAVTRGR</sequence>
<dbReference type="Proteomes" id="UP000266693">
    <property type="component" value="Unassembled WGS sequence"/>
</dbReference>
<dbReference type="PANTHER" id="PTHR30024">
    <property type="entry name" value="ALIPHATIC SULFONATES-BINDING PROTEIN-RELATED"/>
    <property type="match status" value="1"/>
</dbReference>
<keyword evidence="4" id="KW-0997">Cell inner membrane</keyword>
<dbReference type="OrthoDB" id="570524at2"/>
<evidence type="ECO:0000313" key="7">
    <source>
        <dbReference type="Proteomes" id="UP000266693"/>
    </source>
</evidence>
<dbReference type="CDD" id="cd13553">
    <property type="entry name" value="PBP2_NrtA_CpmA_like"/>
    <property type="match status" value="1"/>
</dbReference>
<dbReference type="RefSeq" id="WP_118862563.1">
    <property type="nucleotide sequence ID" value="NZ_QWLV01000001.1"/>
</dbReference>
<evidence type="ECO:0000256" key="4">
    <source>
        <dbReference type="ARBA" id="ARBA00022519"/>
    </source>
</evidence>
<name>A0A396S6K9_9SPHN</name>
<keyword evidence="3" id="KW-1003">Cell membrane</keyword>
<keyword evidence="5" id="KW-0472">Membrane</keyword>
<dbReference type="Gene3D" id="3.40.190.10">
    <property type="entry name" value="Periplasmic binding protein-like II"/>
    <property type="match status" value="2"/>
</dbReference>
<accession>A0A396S6K9</accession>
<evidence type="ECO:0000256" key="3">
    <source>
        <dbReference type="ARBA" id="ARBA00022475"/>
    </source>
</evidence>